<dbReference type="GeneID" id="24919590"/>
<dbReference type="AlphaFoldDB" id="D8M441"/>
<evidence type="ECO:0000313" key="3">
    <source>
        <dbReference type="Proteomes" id="UP000008312"/>
    </source>
</evidence>
<dbReference type="EMBL" id="FN668651">
    <property type="protein sequence ID" value="CBK22830.2"/>
    <property type="molecule type" value="Genomic_DNA"/>
</dbReference>
<gene>
    <name evidence="2" type="ORF">GSBLH_T00002419001</name>
</gene>
<accession>D8M441</accession>
<evidence type="ECO:0000256" key="1">
    <source>
        <dbReference type="SAM" id="MobiDB-lite"/>
    </source>
</evidence>
<feature type="compositionally biased region" description="Basic residues" evidence="1">
    <location>
        <begin position="33"/>
        <end position="44"/>
    </location>
</feature>
<reference evidence="2" key="1">
    <citation type="submission" date="2010-02" db="EMBL/GenBank/DDBJ databases">
        <title>Sequencing and annotation of the Blastocystis hominis genome.</title>
        <authorList>
            <person name="Wincker P."/>
        </authorList>
    </citation>
    <scope>NUCLEOTIDE SEQUENCE</scope>
    <source>
        <strain evidence="2">Singapore isolate B</strain>
    </source>
</reference>
<sequence>MKVETEKPVGREERNGRSGWIRGNRRRGDWRGGKQRRQWWKRGKGGTGREGAARYEGSRPLEGSERRRYDEMIGRVQAEKNVVEEDCREKGKRGTGEIVDQ</sequence>
<proteinExistence type="predicted"/>
<name>D8M441_BLAHO</name>
<feature type="compositionally biased region" description="Basic and acidic residues" evidence="1">
    <location>
        <begin position="1"/>
        <end position="16"/>
    </location>
</feature>
<dbReference type="Proteomes" id="UP000008312">
    <property type="component" value="Unassembled WGS sequence"/>
</dbReference>
<organism evidence="2">
    <name type="scientific">Blastocystis hominis</name>
    <dbReference type="NCBI Taxonomy" id="12968"/>
    <lineage>
        <taxon>Eukaryota</taxon>
        <taxon>Sar</taxon>
        <taxon>Stramenopiles</taxon>
        <taxon>Bigyra</taxon>
        <taxon>Opalozoa</taxon>
        <taxon>Opalinata</taxon>
        <taxon>Blastocystidae</taxon>
        <taxon>Blastocystis</taxon>
    </lineage>
</organism>
<protein>
    <submittedName>
        <fullName evidence="2">Uncharacterized protein</fullName>
    </submittedName>
</protein>
<feature type="region of interest" description="Disordered" evidence="1">
    <location>
        <begin position="1"/>
        <end position="68"/>
    </location>
</feature>
<feature type="compositionally biased region" description="Basic and acidic residues" evidence="1">
    <location>
        <begin position="51"/>
        <end position="68"/>
    </location>
</feature>
<evidence type="ECO:0000313" key="2">
    <source>
        <dbReference type="EMBL" id="CBK22830.2"/>
    </source>
</evidence>
<dbReference type="InParanoid" id="D8M441"/>
<keyword evidence="3" id="KW-1185">Reference proteome</keyword>
<dbReference type="RefSeq" id="XP_012896878.1">
    <property type="nucleotide sequence ID" value="XM_013041424.1"/>
</dbReference>